<dbReference type="eggNOG" id="COG0673">
    <property type="taxonomic scope" value="Bacteria"/>
</dbReference>
<dbReference type="InterPro" id="IPR051450">
    <property type="entry name" value="Gfo/Idh/MocA_Oxidoreductases"/>
</dbReference>
<evidence type="ECO:0000313" key="3">
    <source>
        <dbReference type="EMBL" id="KEC54703.1"/>
    </source>
</evidence>
<accession>A0A067WD16</accession>
<gene>
    <name evidence="3" type="ORF">O9A_01317</name>
</gene>
<evidence type="ECO:0008006" key="5">
    <source>
        <dbReference type="Google" id="ProtNLM"/>
    </source>
</evidence>
<dbReference type="PANTHER" id="PTHR43377">
    <property type="entry name" value="BILIVERDIN REDUCTASE A"/>
    <property type="match status" value="1"/>
</dbReference>
<protein>
    <recommendedName>
        <fullName evidence="5">Gfo/Idh/MocA-like oxidoreductase N-terminal domain-containing protein</fullName>
    </recommendedName>
</protein>
<dbReference type="HOGENOM" id="CLU_023194_10_2_5"/>
<keyword evidence="4" id="KW-1185">Reference proteome</keyword>
<comment type="caution">
    <text evidence="3">The sequence shown here is derived from an EMBL/GenBank/DDBJ whole genome shotgun (WGS) entry which is preliminary data.</text>
</comment>
<organism evidence="3 4">
    <name type="scientific">Bartonella koehlerae C-29</name>
    <dbReference type="NCBI Taxonomy" id="1134510"/>
    <lineage>
        <taxon>Bacteria</taxon>
        <taxon>Pseudomonadati</taxon>
        <taxon>Pseudomonadota</taxon>
        <taxon>Alphaproteobacteria</taxon>
        <taxon>Hyphomicrobiales</taxon>
        <taxon>Bartonellaceae</taxon>
        <taxon>Bartonella</taxon>
    </lineage>
</organism>
<dbReference type="OrthoDB" id="9800846at2"/>
<proteinExistence type="predicted"/>
<evidence type="ECO:0000313" key="4">
    <source>
        <dbReference type="Proteomes" id="UP000027015"/>
    </source>
</evidence>
<dbReference type="InterPro" id="IPR055170">
    <property type="entry name" value="GFO_IDH_MocA-like_dom"/>
</dbReference>
<dbReference type="SUPFAM" id="SSF51735">
    <property type="entry name" value="NAD(P)-binding Rossmann-fold domains"/>
    <property type="match status" value="1"/>
</dbReference>
<dbReference type="STRING" id="1134510.O9A_01317"/>
<dbReference type="InterPro" id="IPR000683">
    <property type="entry name" value="Gfo/Idh/MocA-like_OxRdtase_N"/>
</dbReference>
<dbReference type="AlphaFoldDB" id="A0A067WD16"/>
<dbReference type="EMBL" id="AHPL01000010">
    <property type="protein sequence ID" value="KEC54703.1"/>
    <property type="molecule type" value="Genomic_DNA"/>
</dbReference>
<reference evidence="3 4" key="1">
    <citation type="submission" date="2012-04" db="EMBL/GenBank/DDBJ databases">
        <title>The Genome Sequence of Bartonella koehlerae C-29.</title>
        <authorList>
            <consortium name="The Broad Institute Genome Sequencing Platform"/>
            <consortium name="The Broad Institute Genome Sequencing Center for Infectious Disease"/>
            <person name="Feldgarden M."/>
            <person name="Kirby J."/>
            <person name="Kosoy M."/>
            <person name="Birtles R."/>
            <person name="Probert W.S."/>
            <person name="Chiaraviglio L."/>
            <person name="Walker B."/>
            <person name="Young S.K."/>
            <person name="Zeng Q."/>
            <person name="Gargeya S."/>
            <person name="Fitzgerald M."/>
            <person name="Haas B."/>
            <person name="Abouelleil A."/>
            <person name="Alvarado L."/>
            <person name="Arachchi H.M."/>
            <person name="Berlin A.M."/>
            <person name="Chapman S.B."/>
            <person name="Goldberg J."/>
            <person name="Griggs A."/>
            <person name="Gujja S."/>
            <person name="Hansen M."/>
            <person name="Howarth C."/>
            <person name="Imamovic A."/>
            <person name="Larimer J."/>
            <person name="McCowen C."/>
            <person name="Montmayeur A."/>
            <person name="Murphy C."/>
            <person name="Neiman D."/>
            <person name="Pearson M."/>
            <person name="Priest M."/>
            <person name="Roberts A."/>
            <person name="Saif S."/>
            <person name="Shea T."/>
            <person name="Sisk P."/>
            <person name="Sykes S."/>
            <person name="Wortman J."/>
            <person name="Nusbaum C."/>
            <person name="Birren B."/>
        </authorList>
    </citation>
    <scope>NUCLEOTIDE SEQUENCE [LARGE SCALE GENOMIC DNA]</scope>
    <source>
        <strain evidence="3 4">C-29</strain>
    </source>
</reference>
<evidence type="ECO:0000259" key="2">
    <source>
        <dbReference type="Pfam" id="PF22725"/>
    </source>
</evidence>
<dbReference type="SUPFAM" id="SSF55347">
    <property type="entry name" value="Glyceraldehyde-3-phosphate dehydrogenase-like, C-terminal domain"/>
    <property type="match status" value="1"/>
</dbReference>
<dbReference type="PATRIC" id="fig|1134510.3.peg.1486"/>
<dbReference type="Gene3D" id="3.40.50.720">
    <property type="entry name" value="NAD(P)-binding Rossmann-like Domain"/>
    <property type="match status" value="1"/>
</dbReference>
<name>A0A067WD16_9HYPH</name>
<dbReference type="RefSeq" id="WP_034459878.1">
    <property type="nucleotide sequence ID" value="NZ_CADEAH010000004.1"/>
</dbReference>
<evidence type="ECO:0000259" key="1">
    <source>
        <dbReference type="Pfam" id="PF01408"/>
    </source>
</evidence>
<dbReference type="Gene3D" id="3.30.360.10">
    <property type="entry name" value="Dihydrodipicolinate Reductase, domain 2"/>
    <property type="match status" value="1"/>
</dbReference>
<sequence>MVPRIAVLGCGYWGGNHIRTLQSLRALAAVSDVDGDRTASFASLYGVDAVEPDDLFIRKDIDALVLALPPQFHTESVLRAVKNGKDVLVEKPIALDVVNAERQVQAASECGRILMVGHILRFHPAFEKISELVEKGELGDVRYIYSHRLGFGKFHTQSDALWDLAPHDLSMILALTGCEPSEIRGEGAAVIDQCSDFAHIHMTFPNGVRSHLFVSRLSPYRERRLTVVGTKAMLVFDDLEPWSRKVAFHPFAVWKENQEWAFSTDELSYINIYEDLPLTCELKHFLHCIETRRSPRTNGNDAIAILRILTAAGINYQR</sequence>
<feature type="domain" description="Gfo/Idh/MocA-like oxidoreductase N-terminal" evidence="1">
    <location>
        <begin position="4"/>
        <end position="118"/>
    </location>
</feature>
<dbReference type="GO" id="GO:0000166">
    <property type="term" value="F:nucleotide binding"/>
    <property type="evidence" value="ECO:0007669"/>
    <property type="project" value="InterPro"/>
</dbReference>
<dbReference type="Proteomes" id="UP000027015">
    <property type="component" value="Unassembled WGS sequence"/>
</dbReference>
<dbReference type="Pfam" id="PF22725">
    <property type="entry name" value="GFO_IDH_MocA_C3"/>
    <property type="match status" value="1"/>
</dbReference>
<dbReference type="Pfam" id="PF01408">
    <property type="entry name" value="GFO_IDH_MocA"/>
    <property type="match status" value="1"/>
</dbReference>
<dbReference type="InterPro" id="IPR036291">
    <property type="entry name" value="NAD(P)-bd_dom_sf"/>
</dbReference>
<dbReference type="PANTHER" id="PTHR43377:SF6">
    <property type="entry name" value="GFO_IDH_MOCA-LIKE OXIDOREDUCTASE N-TERMINAL DOMAIN-CONTAINING PROTEIN"/>
    <property type="match status" value="1"/>
</dbReference>
<feature type="domain" description="GFO/IDH/MocA-like oxidoreductase" evidence="2">
    <location>
        <begin position="126"/>
        <end position="234"/>
    </location>
</feature>